<name>A0A0H2X1X0_CHLTA</name>
<dbReference type="InterPro" id="IPR009061">
    <property type="entry name" value="DNA-bd_dom_put_sf"/>
</dbReference>
<dbReference type="SUPFAM" id="SSF46955">
    <property type="entry name" value="Putative DNA-binding domain"/>
    <property type="match status" value="1"/>
</dbReference>
<sequence>MDLRLDQLAVLLDVAEDSIRQWVSCGGIPSYTINDELRFNREEVEDWLIHNHGVILDEKREEKGESKDLSLRYSLYRAIYRGGVLKNVLVDSKEGALRYAAHYIANKFELDPVVLFEMLMHRESLMSTGIGEGIALPHAKDFLINVGYDIIVPVFLSQSIEYGALDGKPVDTLFFLFANQDRNHLNLVNKIVHLGMSIQARLFLKEHPDQPQLLAFVKNWEAQIH</sequence>
<evidence type="ECO:0000259" key="2">
    <source>
        <dbReference type="PROSITE" id="PS51094"/>
    </source>
</evidence>
<protein>
    <submittedName>
        <fullName evidence="3">Nitrogen regulatory IIA protein</fullName>
        <ecNumber evidence="3">2.7.1.69</ecNumber>
    </submittedName>
</protein>
<dbReference type="InterPro" id="IPR002178">
    <property type="entry name" value="PTS_EIIA_type-2_dom"/>
</dbReference>
<feature type="domain" description="PTS EIIA type-2" evidence="2">
    <location>
        <begin position="77"/>
        <end position="220"/>
    </location>
</feature>
<dbReference type="PANTHER" id="PTHR47738:SF1">
    <property type="entry name" value="NITROGEN REGULATORY PROTEIN"/>
    <property type="match status" value="1"/>
</dbReference>
<evidence type="ECO:0000256" key="1">
    <source>
        <dbReference type="ARBA" id="ARBA00007034"/>
    </source>
</evidence>
<dbReference type="InterPro" id="IPR041657">
    <property type="entry name" value="HTH_17"/>
</dbReference>
<dbReference type="PANTHER" id="PTHR47738">
    <property type="entry name" value="PTS SYSTEM FRUCTOSE-LIKE EIIA COMPONENT-RELATED"/>
    <property type="match status" value="1"/>
</dbReference>
<dbReference type="SUPFAM" id="SSF55804">
    <property type="entry name" value="Phoshotransferase/anion transport protein"/>
    <property type="match status" value="1"/>
</dbReference>
<gene>
    <name evidence="3" type="primary">ptsN_1</name>
    <name evidence="3" type="ordered locus">CTA_0312</name>
</gene>
<dbReference type="KEGG" id="cta:CTA_0312"/>
<dbReference type="InterPro" id="IPR016152">
    <property type="entry name" value="PTrfase/Anion_transptr"/>
</dbReference>
<evidence type="ECO:0000313" key="3">
    <source>
        <dbReference type="EMBL" id="AAX50550.1"/>
    </source>
</evidence>
<dbReference type="RefSeq" id="WP_009871638.1">
    <property type="nucleotide sequence ID" value="NC_007429.1"/>
</dbReference>
<dbReference type="HOGENOM" id="CLU_072531_1_2_0"/>
<keyword evidence="4" id="KW-1185">Reference proteome</keyword>
<accession>A0A0H2X1X0</accession>
<comment type="similarity">
    <text evidence="1">Belongs to the EUO family.</text>
</comment>
<dbReference type="Pfam" id="PF12728">
    <property type="entry name" value="HTH_17"/>
    <property type="match status" value="1"/>
</dbReference>
<dbReference type="Pfam" id="PF00359">
    <property type="entry name" value="PTS_EIIA_2"/>
    <property type="match status" value="1"/>
</dbReference>
<dbReference type="InterPro" id="IPR051541">
    <property type="entry name" value="PTS_SugarTrans_NitroReg"/>
</dbReference>
<dbReference type="EC" id="2.7.1.69" evidence="3"/>
<dbReference type="GO" id="GO:0030295">
    <property type="term" value="F:protein kinase activator activity"/>
    <property type="evidence" value="ECO:0007669"/>
    <property type="project" value="TreeGrafter"/>
</dbReference>
<reference evidence="3 4" key="1">
    <citation type="journal article" date="2005" name="Infect. Immun.">
        <title>Comparative genomic analysis of Chlamydia trachomatis oculotropic and genitotropic strains.</title>
        <authorList>
            <person name="Carlson J.H."/>
            <person name="Porcella S.F."/>
            <person name="McClarty G."/>
            <person name="Caldwell H.D."/>
        </authorList>
    </citation>
    <scope>NUCLEOTIDE SEQUENCE [LARGE SCALE GENOMIC DNA]</scope>
    <source>
        <strain evidence="4">ATCC VR-571B / DSM 19440 / HAR-13</strain>
    </source>
</reference>
<evidence type="ECO:0000313" key="4">
    <source>
        <dbReference type="Proteomes" id="UP000002532"/>
    </source>
</evidence>
<dbReference type="EMBL" id="CP000051">
    <property type="protein sequence ID" value="AAX50550.1"/>
    <property type="molecule type" value="Genomic_DNA"/>
</dbReference>
<dbReference type="Proteomes" id="UP000002532">
    <property type="component" value="Chromosome"/>
</dbReference>
<keyword evidence="3" id="KW-0808">Transferase</keyword>
<dbReference type="PROSITE" id="PS51094">
    <property type="entry name" value="PTS_EIIA_TYPE_2"/>
    <property type="match status" value="1"/>
</dbReference>
<dbReference type="Gene3D" id="3.40.930.10">
    <property type="entry name" value="Mannitol-specific EII, Chain A"/>
    <property type="match status" value="1"/>
</dbReference>
<dbReference type="PROSITE" id="PS00372">
    <property type="entry name" value="PTS_EIIA_TYPE_2_HIS"/>
    <property type="match status" value="1"/>
</dbReference>
<dbReference type="AlphaFoldDB" id="A0A0H2X1X0"/>
<proteinExistence type="inferred from homology"/>
<dbReference type="CDD" id="cd00211">
    <property type="entry name" value="PTS_IIA_fru"/>
    <property type="match status" value="1"/>
</dbReference>
<dbReference type="GO" id="GO:0016740">
    <property type="term" value="F:transferase activity"/>
    <property type="evidence" value="ECO:0007669"/>
    <property type="project" value="UniProtKB-KW"/>
</dbReference>
<organism evidence="3 4">
    <name type="scientific">Chlamydia trachomatis serovar A (strain ATCC VR-571B / DSM 19440 / HAR-13)</name>
    <dbReference type="NCBI Taxonomy" id="315277"/>
    <lineage>
        <taxon>Bacteria</taxon>
        <taxon>Pseudomonadati</taxon>
        <taxon>Chlamydiota</taxon>
        <taxon>Chlamydiia</taxon>
        <taxon>Chlamydiales</taxon>
        <taxon>Chlamydiaceae</taxon>
        <taxon>Chlamydia/Chlamydophila group</taxon>
        <taxon>Chlamydia</taxon>
    </lineage>
</organism>